<dbReference type="PANTHER" id="PTHR21646">
    <property type="entry name" value="UBIQUITIN CARBOXYL-TERMINAL HYDROLASE"/>
    <property type="match status" value="1"/>
</dbReference>
<dbReference type="InterPro" id="IPR038765">
    <property type="entry name" value="Papain-like_cys_pep_sf"/>
</dbReference>
<dbReference type="PROSITE" id="PS00972">
    <property type="entry name" value="USP_1"/>
    <property type="match status" value="1"/>
</dbReference>
<protein>
    <recommendedName>
        <fullName evidence="2">Ubiquitin carboxyl-terminal hydrolase</fullName>
        <ecNumber evidence="2">3.4.19.12</ecNumber>
    </recommendedName>
</protein>
<proteinExistence type="inferred from homology"/>
<feature type="domain" description="USP" evidence="4">
    <location>
        <begin position="162"/>
        <end position="484"/>
    </location>
</feature>
<dbReference type="AlphaFoldDB" id="A0A9Q0MW25"/>
<keyword evidence="6" id="KW-1185">Reference proteome</keyword>
<dbReference type="Gene3D" id="3.90.70.10">
    <property type="entry name" value="Cysteine proteinases"/>
    <property type="match status" value="1"/>
</dbReference>
<name>A0A9Q0MW25_9DIPT</name>
<accession>A0A9Q0MW25</accession>
<dbReference type="GO" id="GO:0016579">
    <property type="term" value="P:protein deubiquitination"/>
    <property type="evidence" value="ECO:0007669"/>
    <property type="project" value="InterPro"/>
</dbReference>
<dbReference type="SUPFAM" id="SSF54001">
    <property type="entry name" value="Cysteine proteinases"/>
    <property type="match status" value="1"/>
</dbReference>
<comment type="catalytic activity">
    <reaction evidence="1 2">
        <text>Thiol-dependent hydrolysis of ester, thioester, amide, peptide and isopeptide bonds formed by the C-terminal Gly of ubiquitin (a 76-residue protein attached to proteins as an intracellular targeting signal).</text>
        <dbReference type="EC" id="3.4.19.12"/>
    </reaction>
</comment>
<feature type="compositionally biased region" description="Polar residues" evidence="3">
    <location>
        <begin position="95"/>
        <end position="104"/>
    </location>
</feature>
<dbReference type="Pfam" id="PF00443">
    <property type="entry name" value="UCH"/>
    <property type="match status" value="1"/>
</dbReference>
<feature type="region of interest" description="Disordered" evidence="3">
    <location>
        <begin position="57"/>
        <end position="123"/>
    </location>
</feature>
<evidence type="ECO:0000313" key="5">
    <source>
        <dbReference type="EMBL" id="KAJ6638976.1"/>
    </source>
</evidence>
<dbReference type="Proteomes" id="UP001151699">
    <property type="component" value="Chromosome X"/>
</dbReference>
<dbReference type="PROSITE" id="PS00973">
    <property type="entry name" value="USP_2"/>
    <property type="match status" value="1"/>
</dbReference>
<evidence type="ECO:0000256" key="1">
    <source>
        <dbReference type="ARBA" id="ARBA00000707"/>
    </source>
</evidence>
<dbReference type="InterPro" id="IPR018200">
    <property type="entry name" value="USP_CS"/>
</dbReference>
<dbReference type="EMBL" id="WJQU01000003">
    <property type="protein sequence ID" value="KAJ6638976.1"/>
    <property type="molecule type" value="Genomic_DNA"/>
</dbReference>
<dbReference type="InterPro" id="IPR001394">
    <property type="entry name" value="Peptidase_C19_UCH"/>
</dbReference>
<gene>
    <name evidence="5" type="primary">Usp2</name>
    <name evidence="5" type="ORF">Bhyg_11714</name>
</gene>
<dbReference type="PANTHER" id="PTHR21646:SF23">
    <property type="entry name" value="UBIQUITIN CARBOXYL-TERMINAL HYDROLASE USP2"/>
    <property type="match status" value="1"/>
</dbReference>
<comment type="caution">
    <text evidence="5">The sequence shown here is derived from an EMBL/GenBank/DDBJ whole genome shotgun (WGS) entry which is preliminary data.</text>
</comment>
<evidence type="ECO:0000259" key="4">
    <source>
        <dbReference type="PROSITE" id="PS50235"/>
    </source>
</evidence>
<reference evidence="5" key="1">
    <citation type="submission" date="2022-07" db="EMBL/GenBank/DDBJ databases">
        <authorList>
            <person name="Trinca V."/>
            <person name="Uliana J.V.C."/>
            <person name="Torres T.T."/>
            <person name="Ward R.J."/>
            <person name="Monesi N."/>
        </authorList>
    </citation>
    <scope>NUCLEOTIDE SEQUENCE</scope>
    <source>
        <strain evidence="5">HSMRA1968</strain>
        <tissue evidence="5">Whole embryos</tissue>
    </source>
</reference>
<dbReference type="FunFam" id="3.90.70.10:FF:000083">
    <property type="entry name" value="Uncharacterized protein, isoform B"/>
    <property type="match status" value="1"/>
</dbReference>
<dbReference type="InterPro" id="IPR050185">
    <property type="entry name" value="Ub_carboxyl-term_hydrolase"/>
</dbReference>
<dbReference type="PROSITE" id="PS50235">
    <property type="entry name" value="USP_3"/>
    <property type="match status" value="1"/>
</dbReference>
<keyword evidence="2" id="KW-0788">Thiol protease</keyword>
<dbReference type="EC" id="3.4.19.12" evidence="2"/>
<feature type="compositionally biased region" description="Polar residues" evidence="3">
    <location>
        <begin position="70"/>
        <end position="79"/>
    </location>
</feature>
<sequence>MKKIRSAIRRTQSTDALIYRKLSDSRRKEILIVFALSLSETTSSKLAQADLTTTRSLLRSTSRDRDTSSPVNSSAITSKINKRNDETATDKQKQSGDVNGSVRNASLRSLSTSSPSSTNRYWDREGRSTLSSRILADSDAFNKSLASSSIYDTSDDSSEGLCGLRNIGNTCFMNSVIQCLSHTSELTRFLKTKTDGRSATKDQRILVEFAKLIRDMWTANTRSVTPSELKSAFSSKHRMYSGCQQQDAQEFLRFFLDSLHSACNTGTKGGTLEIDDNLSDNKKADLTWEWYTKVENSMIKDLFVGQLKSSLKCTQCGNTSVTFDPFWDLSVPLPSSSKCKLESCLDLFIKEEVLDGDEMPTCSKCKTRRKSTKTFTIQRFPKYLVIHLKRFSETRWSKLSNIVEFPTGDNELNMAPYAANSSSALYSLYGISNHMGSTAGGHYVALCKHPVTKKWHEFNDNKVHDSSESELVSSSAYLLFYERA</sequence>
<dbReference type="GO" id="GO:0006508">
    <property type="term" value="P:proteolysis"/>
    <property type="evidence" value="ECO:0007669"/>
    <property type="project" value="UniProtKB-KW"/>
</dbReference>
<feature type="compositionally biased region" description="Low complexity" evidence="3">
    <location>
        <begin position="106"/>
        <end position="118"/>
    </location>
</feature>
<evidence type="ECO:0000313" key="6">
    <source>
        <dbReference type="Proteomes" id="UP001151699"/>
    </source>
</evidence>
<feature type="compositionally biased region" description="Basic and acidic residues" evidence="3">
    <location>
        <begin position="82"/>
        <end position="94"/>
    </location>
</feature>
<keyword evidence="2" id="KW-0645">Protease</keyword>
<dbReference type="GO" id="GO:0004843">
    <property type="term" value="F:cysteine-type deubiquitinase activity"/>
    <property type="evidence" value="ECO:0007669"/>
    <property type="project" value="UniProtKB-UniRule"/>
</dbReference>
<evidence type="ECO:0000256" key="2">
    <source>
        <dbReference type="RuleBase" id="RU366025"/>
    </source>
</evidence>
<organism evidence="5 6">
    <name type="scientific">Pseudolycoriella hygida</name>
    <dbReference type="NCBI Taxonomy" id="35572"/>
    <lineage>
        <taxon>Eukaryota</taxon>
        <taxon>Metazoa</taxon>
        <taxon>Ecdysozoa</taxon>
        <taxon>Arthropoda</taxon>
        <taxon>Hexapoda</taxon>
        <taxon>Insecta</taxon>
        <taxon>Pterygota</taxon>
        <taxon>Neoptera</taxon>
        <taxon>Endopterygota</taxon>
        <taxon>Diptera</taxon>
        <taxon>Nematocera</taxon>
        <taxon>Sciaroidea</taxon>
        <taxon>Sciaridae</taxon>
        <taxon>Pseudolycoriella</taxon>
    </lineage>
</organism>
<evidence type="ECO:0000256" key="3">
    <source>
        <dbReference type="SAM" id="MobiDB-lite"/>
    </source>
</evidence>
<dbReference type="OrthoDB" id="265306at2759"/>
<comment type="similarity">
    <text evidence="2">Belongs to the peptidase C19 family.</text>
</comment>
<dbReference type="InterPro" id="IPR028889">
    <property type="entry name" value="USP"/>
</dbReference>
<dbReference type="CDD" id="cd02674">
    <property type="entry name" value="Peptidase_C19R"/>
    <property type="match status" value="1"/>
</dbReference>
<keyword evidence="2" id="KW-0833">Ubl conjugation pathway</keyword>
<keyword evidence="2 5" id="KW-0378">Hydrolase</keyword>